<dbReference type="InterPro" id="IPR001387">
    <property type="entry name" value="Cro/C1-type_HTH"/>
</dbReference>
<dbReference type="SUPFAM" id="SSF47413">
    <property type="entry name" value="lambda repressor-like DNA-binding domains"/>
    <property type="match status" value="1"/>
</dbReference>
<dbReference type="AlphaFoldDB" id="A0A193FF05"/>
<dbReference type="OrthoDB" id="5679339at2"/>
<dbReference type="GO" id="GO:0003677">
    <property type="term" value="F:DNA binding"/>
    <property type="evidence" value="ECO:0007669"/>
    <property type="project" value="InterPro"/>
</dbReference>
<dbReference type="Proteomes" id="UP000091897">
    <property type="component" value="Chromosome"/>
</dbReference>
<evidence type="ECO:0000313" key="5">
    <source>
        <dbReference type="Proteomes" id="UP000092213"/>
    </source>
</evidence>
<evidence type="ECO:0000313" key="4">
    <source>
        <dbReference type="Proteomes" id="UP000091897"/>
    </source>
</evidence>
<keyword evidence="4" id="KW-1185">Reference proteome</keyword>
<feature type="domain" description="HTH cro/C1-type" evidence="1">
    <location>
        <begin position="54"/>
        <end position="108"/>
    </location>
</feature>
<dbReference type="EMBL" id="CP016171">
    <property type="protein sequence ID" value="ANN70878.1"/>
    <property type="molecule type" value="Genomic_DNA"/>
</dbReference>
<reference evidence="4 5" key="1">
    <citation type="submission" date="2016-06" db="EMBL/GenBank/DDBJ databases">
        <title>Complete genome sequences of Bordetella bronchialis and Bordetella flabilis.</title>
        <authorList>
            <person name="LiPuma J.J."/>
            <person name="Spilker T."/>
        </authorList>
    </citation>
    <scope>NUCLEOTIDE SEQUENCE [LARGE SCALE GENOMIC DNA]</scope>
    <source>
        <strain evidence="3 5">AU17976</strain>
        <strain evidence="2 4">AU3182</strain>
    </source>
</reference>
<organism evidence="3 5">
    <name type="scientific">Bordetella bronchialis</name>
    <dbReference type="NCBI Taxonomy" id="463025"/>
    <lineage>
        <taxon>Bacteria</taxon>
        <taxon>Pseudomonadati</taxon>
        <taxon>Pseudomonadota</taxon>
        <taxon>Betaproteobacteria</taxon>
        <taxon>Burkholderiales</taxon>
        <taxon>Alcaligenaceae</taxon>
        <taxon>Bordetella</taxon>
    </lineage>
</organism>
<dbReference type="SMART" id="SM00530">
    <property type="entry name" value="HTH_XRE"/>
    <property type="match status" value="1"/>
</dbReference>
<dbReference type="Gene3D" id="1.10.260.40">
    <property type="entry name" value="lambda repressor-like DNA-binding domains"/>
    <property type="match status" value="1"/>
</dbReference>
<evidence type="ECO:0000259" key="1">
    <source>
        <dbReference type="PROSITE" id="PS50943"/>
    </source>
</evidence>
<dbReference type="KEGG" id="bbro:BAU06_05655"/>
<protein>
    <submittedName>
        <fullName evidence="3">Transcriptional regulator</fullName>
    </submittedName>
</protein>
<dbReference type="InterPro" id="IPR010982">
    <property type="entry name" value="Lambda_DNA-bd_dom_sf"/>
</dbReference>
<proteinExistence type="predicted"/>
<dbReference type="Pfam" id="PF01381">
    <property type="entry name" value="HTH_3"/>
    <property type="match status" value="1"/>
</dbReference>
<dbReference type="Proteomes" id="UP000092213">
    <property type="component" value="Chromosome"/>
</dbReference>
<evidence type="ECO:0000313" key="3">
    <source>
        <dbReference type="EMBL" id="ANN70878.1"/>
    </source>
</evidence>
<dbReference type="STRING" id="463025.BAU08_05620"/>
<accession>A0A193FF05</accession>
<evidence type="ECO:0000313" key="2">
    <source>
        <dbReference type="EMBL" id="ANN65848.1"/>
    </source>
</evidence>
<gene>
    <name evidence="2" type="ORF">BAU06_05655</name>
    <name evidence="3" type="ORF">BAU08_05620</name>
</gene>
<dbReference type="CDD" id="cd00093">
    <property type="entry name" value="HTH_XRE"/>
    <property type="match status" value="1"/>
</dbReference>
<sequence>MIESDGKPAFVVLPYAEYLELTQKDRPVNPRIPADGTIPHEVVQLSFKNDCSLIRAWREYLGITQNEMAQRVGIRQPSYLAMEATGAKPKKATKQRIADAMGILYDQIDGQVMVAGAGLEPATSGL</sequence>
<dbReference type="PROSITE" id="PS50943">
    <property type="entry name" value="HTH_CROC1"/>
    <property type="match status" value="1"/>
</dbReference>
<name>A0A193FF05_9BORD</name>
<dbReference type="EMBL" id="CP016170">
    <property type="protein sequence ID" value="ANN65848.1"/>
    <property type="molecule type" value="Genomic_DNA"/>
</dbReference>